<sequence>MKRFRHKLTLPMILTLLVLAIAGLFIGFFNFKHQTTQPSNSNSSALGIELNQDVDYVDLHKLQANGISFVYLRSTQGRSYFDENYLAYRDQVLGTKLAFGTEVYYSNESTANQQYNFFIKKVGLETGSLPVLITPAVNSRNASYLRSMGRFSQLLQWQGKKIVVAVSSRYRKFYPAGVQFMATGKRQPDKLKYAFWQYTTDGRVKDVSGLEKGVTMYTYNGTVAQYKQKYGQLTQ</sequence>
<keyword evidence="2" id="KW-0812">Transmembrane</keyword>
<evidence type="ECO:0000256" key="1">
    <source>
        <dbReference type="ARBA" id="ARBA00010646"/>
    </source>
</evidence>
<dbReference type="InterPro" id="IPR017853">
    <property type="entry name" value="GH"/>
</dbReference>
<evidence type="ECO:0000313" key="3">
    <source>
        <dbReference type="EMBL" id="RVU71325.1"/>
    </source>
</evidence>
<dbReference type="Proteomes" id="UP000288291">
    <property type="component" value="Unassembled WGS sequence"/>
</dbReference>
<evidence type="ECO:0000313" key="4">
    <source>
        <dbReference type="Proteomes" id="UP000288291"/>
    </source>
</evidence>
<proteinExistence type="inferred from homology"/>
<dbReference type="RefSeq" id="WP_103661503.1">
    <property type="nucleotide sequence ID" value="NZ_ML136874.1"/>
</dbReference>
<comment type="caution">
    <text evidence="3">The sequence shown here is derived from an EMBL/GenBank/DDBJ whole genome shotgun (WGS) entry which is preliminary data.</text>
</comment>
<dbReference type="GO" id="GO:0003796">
    <property type="term" value="F:lysozyme activity"/>
    <property type="evidence" value="ECO:0007669"/>
    <property type="project" value="InterPro"/>
</dbReference>
<organism evidence="3 4">
    <name type="scientific">Lactobacillus xujianguonis</name>
    <dbReference type="NCBI Taxonomy" id="2495899"/>
    <lineage>
        <taxon>Bacteria</taxon>
        <taxon>Bacillati</taxon>
        <taxon>Bacillota</taxon>
        <taxon>Bacilli</taxon>
        <taxon>Lactobacillales</taxon>
        <taxon>Lactobacillaceae</taxon>
        <taxon>Lactobacillus</taxon>
    </lineage>
</organism>
<reference evidence="3 4" key="1">
    <citation type="submission" date="2018-12" db="EMBL/GenBank/DDBJ databases">
        <authorList>
            <person name="Meng J."/>
        </authorList>
    </citation>
    <scope>NUCLEOTIDE SEQUENCE [LARGE SCALE GENOMIC DNA]</scope>
    <source>
        <strain evidence="3 4">HT111-2</strain>
    </source>
</reference>
<gene>
    <name evidence="3" type="ORF">EJK17_02455</name>
</gene>
<dbReference type="GO" id="GO:0016998">
    <property type="term" value="P:cell wall macromolecule catabolic process"/>
    <property type="evidence" value="ECO:0007669"/>
    <property type="project" value="InterPro"/>
</dbReference>
<dbReference type="SUPFAM" id="SSF51445">
    <property type="entry name" value="(Trans)glycosidases"/>
    <property type="match status" value="1"/>
</dbReference>
<protein>
    <submittedName>
        <fullName evidence="3">Lysozyme</fullName>
    </submittedName>
</protein>
<keyword evidence="2" id="KW-0472">Membrane</keyword>
<accession>A0A437SWL9</accession>
<evidence type="ECO:0000256" key="2">
    <source>
        <dbReference type="SAM" id="Phobius"/>
    </source>
</evidence>
<keyword evidence="2" id="KW-1133">Transmembrane helix</keyword>
<dbReference type="Gene3D" id="3.20.20.80">
    <property type="entry name" value="Glycosidases"/>
    <property type="match status" value="1"/>
</dbReference>
<dbReference type="GO" id="GO:0009253">
    <property type="term" value="P:peptidoglycan catabolic process"/>
    <property type="evidence" value="ECO:0007669"/>
    <property type="project" value="InterPro"/>
</dbReference>
<comment type="similarity">
    <text evidence="1">Belongs to the glycosyl hydrolase 25 family.</text>
</comment>
<feature type="transmembrane region" description="Helical" evidence="2">
    <location>
        <begin position="12"/>
        <end position="31"/>
    </location>
</feature>
<dbReference type="EMBL" id="RXIA01000005">
    <property type="protein sequence ID" value="RVU71325.1"/>
    <property type="molecule type" value="Genomic_DNA"/>
</dbReference>
<name>A0A437SWL9_9LACO</name>
<dbReference type="AlphaFoldDB" id="A0A437SWL9"/>
<dbReference type="InterPro" id="IPR002053">
    <property type="entry name" value="Glyco_hydro_25"/>
</dbReference>
<keyword evidence="4" id="KW-1185">Reference proteome</keyword>
<dbReference type="Pfam" id="PF01183">
    <property type="entry name" value="Glyco_hydro_25"/>
    <property type="match status" value="1"/>
</dbReference>